<evidence type="ECO:0000256" key="1">
    <source>
        <dbReference type="SAM" id="MobiDB-lite"/>
    </source>
</evidence>
<keyword evidence="2" id="KW-0812">Transmembrane</keyword>
<dbReference type="AlphaFoldDB" id="A0A7S2IPG2"/>
<feature type="transmembrane region" description="Helical" evidence="2">
    <location>
        <begin position="250"/>
        <end position="273"/>
    </location>
</feature>
<feature type="region of interest" description="Disordered" evidence="1">
    <location>
        <begin position="150"/>
        <end position="200"/>
    </location>
</feature>
<protein>
    <submittedName>
        <fullName evidence="3">Uncharacterized protein</fullName>
    </submittedName>
</protein>
<accession>A0A7S2IPG2</accession>
<dbReference type="EMBL" id="HBGU01066016">
    <property type="protein sequence ID" value="CAD9525410.1"/>
    <property type="molecule type" value="Transcribed_RNA"/>
</dbReference>
<feature type="compositionally biased region" description="Pro residues" evidence="1">
    <location>
        <begin position="184"/>
        <end position="196"/>
    </location>
</feature>
<feature type="compositionally biased region" description="Pro residues" evidence="1">
    <location>
        <begin position="155"/>
        <end position="170"/>
    </location>
</feature>
<sequence>MVCEEWCAVHTAGWTDKCKFGACHGCDACKCESWCSNHAAQWSQKCTFLGCFACDPCSFVPKWTEHSGTNCFDSSGARDLEVPMGSSYADDDSDRRMAVSDCQSACNRMDTCDLIVMNVVKPPTVPKCYRRTIVDLTHCLHDKNYVAYSKQHRPPLAPPPPPTWSPPPSRLLPSSSSPPSSSLSPPPPPPSPPPVSPTMATGFEATIASQPGDTQVTMPTATAAAADFHSLVDSMLSGVDGQVSRSVATLGLAFGLFAVIGALSLHCLAMLCCARGRASRRVRGRGLYRERIPTTELDDDLPPHWRRRYN</sequence>
<feature type="compositionally biased region" description="Low complexity" evidence="1">
    <location>
        <begin position="171"/>
        <end position="183"/>
    </location>
</feature>
<keyword evidence="2" id="KW-0472">Membrane</keyword>
<keyword evidence="2" id="KW-1133">Transmembrane helix</keyword>
<gene>
    <name evidence="3" type="ORF">CBRE1094_LOCUS35998</name>
</gene>
<evidence type="ECO:0000256" key="2">
    <source>
        <dbReference type="SAM" id="Phobius"/>
    </source>
</evidence>
<organism evidence="3">
    <name type="scientific">Haptolina brevifila</name>
    <dbReference type="NCBI Taxonomy" id="156173"/>
    <lineage>
        <taxon>Eukaryota</taxon>
        <taxon>Haptista</taxon>
        <taxon>Haptophyta</taxon>
        <taxon>Prymnesiophyceae</taxon>
        <taxon>Prymnesiales</taxon>
        <taxon>Prymnesiaceae</taxon>
        <taxon>Haptolina</taxon>
    </lineage>
</organism>
<evidence type="ECO:0000313" key="3">
    <source>
        <dbReference type="EMBL" id="CAD9525410.1"/>
    </source>
</evidence>
<reference evidence="3" key="1">
    <citation type="submission" date="2021-01" db="EMBL/GenBank/DDBJ databases">
        <authorList>
            <person name="Corre E."/>
            <person name="Pelletier E."/>
            <person name="Niang G."/>
            <person name="Scheremetjew M."/>
            <person name="Finn R."/>
            <person name="Kale V."/>
            <person name="Holt S."/>
            <person name="Cochrane G."/>
            <person name="Meng A."/>
            <person name="Brown T."/>
            <person name="Cohen L."/>
        </authorList>
    </citation>
    <scope>NUCLEOTIDE SEQUENCE</scope>
    <source>
        <strain evidence="3">UTEX LB 985</strain>
    </source>
</reference>
<name>A0A7S2IPG2_9EUKA</name>
<proteinExistence type="predicted"/>